<dbReference type="Gene3D" id="3.40.30.10">
    <property type="entry name" value="Glutaredoxin"/>
    <property type="match status" value="1"/>
</dbReference>
<dbReference type="Pfam" id="PF02798">
    <property type="entry name" value="GST_N"/>
    <property type="match status" value="1"/>
</dbReference>
<dbReference type="PANTHER" id="PTHR44051:SF2">
    <property type="entry name" value="HYPOTHETICAL GLUTATHIONE S-TRANSFERASE LIKE PROTEIN"/>
    <property type="match status" value="1"/>
</dbReference>
<dbReference type="InterPro" id="IPR022024">
    <property type="entry name" value="DUF3602"/>
</dbReference>
<evidence type="ECO:0008006" key="7">
    <source>
        <dbReference type="Google" id="ProtNLM"/>
    </source>
</evidence>
<dbReference type="EMBL" id="VIBQ01000009">
    <property type="protein sequence ID" value="KAB8336722.1"/>
    <property type="molecule type" value="Genomic_DNA"/>
</dbReference>
<dbReference type="Gene3D" id="1.20.1050.10">
    <property type="match status" value="1"/>
</dbReference>
<dbReference type="InterPro" id="IPR010987">
    <property type="entry name" value="Glutathione-S-Trfase_C-like"/>
</dbReference>
<dbReference type="Pfam" id="PF12223">
    <property type="entry name" value="DUF3602"/>
    <property type="match status" value="1"/>
</dbReference>
<evidence type="ECO:0000313" key="6">
    <source>
        <dbReference type="Proteomes" id="UP000327013"/>
    </source>
</evidence>
<keyword evidence="6" id="KW-1185">Reference proteome</keyword>
<feature type="domain" description="GST C-terminal" evidence="4">
    <location>
        <begin position="331"/>
        <end position="457"/>
    </location>
</feature>
<dbReference type="Pfam" id="PF00043">
    <property type="entry name" value="GST_C"/>
    <property type="match status" value="1"/>
</dbReference>
<gene>
    <name evidence="5" type="ORF">FH972_021031</name>
</gene>
<dbReference type="PROSITE" id="PS50404">
    <property type="entry name" value="GST_NTER"/>
    <property type="match status" value="1"/>
</dbReference>
<evidence type="ECO:0000256" key="2">
    <source>
        <dbReference type="SAM" id="MobiDB-lite"/>
    </source>
</evidence>
<protein>
    <recommendedName>
        <fullName evidence="7">Glutathione transferase</fullName>
    </recommendedName>
</protein>
<feature type="region of interest" description="Disordered" evidence="2">
    <location>
        <begin position="199"/>
        <end position="232"/>
    </location>
</feature>
<evidence type="ECO:0000313" key="5">
    <source>
        <dbReference type="EMBL" id="KAB8336722.1"/>
    </source>
</evidence>
<feature type="compositionally biased region" description="Basic and acidic residues" evidence="2">
    <location>
        <begin position="90"/>
        <end position="132"/>
    </location>
</feature>
<name>A0A5N6KN60_9ROSI</name>
<reference evidence="5 6" key="1">
    <citation type="submission" date="2019-06" db="EMBL/GenBank/DDBJ databases">
        <title>A chromosomal-level reference genome of Carpinus fangiana (Coryloideae, Betulaceae).</title>
        <authorList>
            <person name="Yang X."/>
            <person name="Wang Z."/>
            <person name="Zhang L."/>
            <person name="Hao G."/>
            <person name="Liu J."/>
            <person name="Yang Y."/>
        </authorList>
    </citation>
    <scope>NUCLEOTIDE SEQUENCE [LARGE SCALE GENOMIC DNA]</scope>
    <source>
        <strain evidence="5">Cfa_2016G</strain>
        <tissue evidence="5">Leaf</tissue>
    </source>
</reference>
<dbReference type="InterPro" id="IPR040079">
    <property type="entry name" value="Glutathione_S-Trfase"/>
</dbReference>
<dbReference type="InterPro" id="IPR036249">
    <property type="entry name" value="Thioredoxin-like_sf"/>
</dbReference>
<dbReference type="SFLD" id="SFLDS00019">
    <property type="entry name" value="Glutathione_Transferase_(cytos"/>
    <property type="match status" value="1"/>
</dbReference>
<dbReference type="OrthoDB" id="422574at2759"/>
<feature type="compositionally biased region" description="Low complexity" evidence="2">
    <location>
        <begin position="1"/>
        <end position="18"/>
    </location>
</feature>
<sequence>MSSRHAAPPTAADLATPAIKQTTYTTGRGGSGNMATNLRSAPEYARAAQDTAAPPQRLGDDDAQTVTYTGRGGGGNVLRGGERAGSFTGAKKERGEVRDVLLGEKKAAAAAEQGEKEKEVVGGEKGRGKARTESGGSLVGKGKEFIEKLRGQQQGQQEKTGQRTAPQLEQVLEDWPVAPHLGQAGIRWVITVKQQEEEERQEETLGKLNRPGPAGCRRGAHEEAPTQPRRDNDMATNLKLYSHPESGNSYRVRLLAAFLSIHLDVVDVDLFKHDNRTPEFRAINPRGQVPVLVINGGLTLTDSAAIITYLAGHYSDAGDEGRGPSSWWSRDALEQAVIVDWLAFNACWIQSGVVVARRVLSFKVFGSLSPEALKEVQDKGRKSLEILDQALSKSDWLALDRPTIADLAVFPYVALAPMGDISLEPYPAVVAWISRIRALPRFIPILGLDDPLYCRHE</sequence>
<organism evidence="5 6">
    <name type="scientific">Carpinus fangiana</name>
    <dbReference type="NCBI Taxonomy" id="176857"/>
    <lineage>
        <taxon>Eukaryota</taxon>
        <taxon>Viridiplantae</taxon>
        <taxon>Streptophyta</taxon>
        <taxon>Embryophyta</taxon>
        <taxon>Tracheophyta</taxon>
        <taxon>Spermatophyta</taxon>
        <taxon>Magnoliopsida</taxon>
        <taxon>eudicotyledons</taxon>
        <taxon>Gunneridae</taxon>
        <taxon>Pentapetalae</taxon>
        <taxon>rosids</taxon>
        <taxon>fabids</taxon>
        <taxon>Fagales</taxon>
        <taxon>Betulaceae</taxon>
        <taxon>Carpinus</taxon>
    </lineage>
</organism>
<dbReference type="InterPro" id="IPR036282">
    <property type="entry name" value="Glutathione-S-Trfase_C_sf"/>
</dbReference>
<evidence type="ECO:0000256" key="1">
    <source>
        <dbReference type="ARBA" id="ARBA00007409"/>
    </source>
</evidence>
<dbReference type="SUPFAM" id="SSF52833">
    <property type="entry name" value="Thioredoxin-like"/>
    <property type="match status" value="1"/>
</dbReference>
<dbReference type="Proteomes" id="UP000327013">
    <property type="component" value="Unassembled WGS sequence"/>
</dbReference>
<dbReference type="AlphaFoldDB" id="A0A5N6KN60"/>
<comment type="caution">
    <text evidence="5">The sequence shown here is derived from an EMBL/GenBank/DDBJ whole genome shotgun (WGS) entry which is preliminary data.</text>
</comment>
<dbReference type="PANTHER" id="PTHR44051">
    <property type="entry name" value="GLUTATHIONE S-TRANSFERASE-RELATED"/>
    <property type="match status" value="1"/>
</dbReference>
<dbReference type="CDD" id="cd03056">
    <property type="entry name" value="GST_N_4"/>
    <property type="match status" value="1"/>
</dbReference>
<feature type="compositionally biased region" description="Basic and acidic residues" evidence="2">
    <location>
        <begin position="219"/>
        <end position="232"/>
    </location>
</feature>
<feature type="domain" description="GST N-terminal" evidence="3">
    <location>
        <begin position="236"/>
        <end position="318"/>
    </location>
</feature>
<proteinExistence type="inferred from homology"/>
<comment type="similarity">
    <text evidence="1">Belongs to the GST superfamily.</text>
</comment>
<feature type="region of interest" description="Disordered" evidence="2">
    <location>
        <begin position="1"/>
        <end position="142"/>
    </location>
</feature>
<evidence type="ECO:0000259" key="3">
    <source>
        <dbReference type="PROSITE" id="PS50404"/>
    </source>
</evidence>
<dbReference type="InterPro" id="IPR004045">
    <property type="entry name" value="Glutathione_S-Trfase_N"/>
</dbReference>
<dbReference type="SFLD" id="SFLDG00358">
    <property type="entry name" value="Main_(cytGST)"/>
    <property type="match status" value="1"/>
</dbReference>
<accession>A0A5N6KN60</accession>
<dbReference type="InterPro" id="IPR004046">
    <property type="entry name" value="GST_C"/>
</dbReference>
<dbReference type="PROSITE" id="PS50405">
    <property type="entry name" value="GST_CTER"/>
    <property type="match status" value="1"/>
</dbReference>
<evidence type="ECO:0000259" key="4">
    <source>
        <dbReference type="PROSITE" id="PS50405"/>
    </source>
</evidence>
<dbReference type="SUPFAM" id="SSF47616">
    <property type="entry name" value="GST C-terminal domain-like"/>
    <property type="match status" value="1"/>
</dbReference>